<organism evidence="2 3">
    <name type="scientific">Nocardioides zeicaulis</name>
    <dbReference type="NCBI Taxonomy" id="1776857"/>
    <lineage>
        <taxon>Bacteria</taxon>
        <taxon>Bacillati</taxon>
        <taxon>Actinomycetota</taxon>
        <taxon>Actinomycetes</taxon>
        <taxon>Propionibacteriales</taxon>
        <taxon>Nocardioidaceae</taxon>
        <taxon>Nocardioides</taxon>
    </lineage>
</organism>
<evidence type="ECO:0008006" key="4">
    <source>
        <dbReference type="Google" id="ProtNLM"/>
    </source>
</evidence>
<keyword evidence="1" id="KW-0472">Membrane</keyword>
<gene>
    <name evidence="2" type="ORF">ACFFJG_18540</name>
</gene>
<dbReference type="Proteomes" id="UP001589698">
    <property type="component" value="Unassembled WGS sequence"/>
</dbReference>
<name>A0ABV6E661_9ACTN</name>
<reference evidence="2 3" key="1">
    <citation type="submission" date="2024-09" db="EMBL/GenBank/DDBJ databases">
        <authorList>
            <person name="Sun Q."/>
            <person name="Mori K."/>
        </authorList>
    </citation>
    <scope>NUCLEOTIDE SEQUENCE [LARGE SCALE GENOMIC DNA]</scope>
    <source>
        <strain evidence="2 3">CCM 8654</strain>
    </source>
</reference>
<protein>
    <recommendedName>
        <fullName evidence="4">Glycosyltransferase RgtA/B/C/D-like domain-containing protein</fullName>
    </recommendedName>
</protein>
<feature type="transmembrane region" description="Helical" evidence="1">
    <location>
        <begin position="220"/>
        <end position="239"/>
    </location>
</feature>
<accession>A0ABV6E661</accession>
<sequence>MSDPDSFWHLRLGDLLLQQGSLSTPDWDTQDHRHWVLTQWLPELASAKVEAWFGLPGVMWLFGASLVALTLVVHGTARAHAGTLASGFATALGLVAMSGSLSPRPHMLTYVFLAITVGVWLAVERADQLPRPPWLLVPLTWVWAMCHGMWFTGPLVGVAVCIGLALDRRAERRVLGRMLAVPLLSVVVAALTPVGPSLLLAPVEVGGIGRYITEWQAPSFRTVGPAAGALLIVLVAGTWSRARERTPWTQILLLALAAGWTVLAARTVTLGAIIAVPLAAAVIQRWLDRPADARTRAEWTVIAGTTLATLSVLALVVPHTSSEPGGVPDGLSPQLAALPPGTAVLNDYAVGGWLRWSHPDLDPLVDGLTEAYSIDELEDYGKMTTASRGWEDLVDETGAEVALLPKDSPLAVALEQTMGWCVAGIDADYAVVQAPTTAGGTGCRST</sequence>
<feature type="transmembrane region" description="Helical" evidence="1">
    <location>
        <begin position="51"/>
        <end position="73"/>
    </location>
</feature>
<feature type="transmembrane region" description="Helical" evidence="1">
    <location>
        <begin position="107"/>
        <end position="123"/>
    </location>
</feature>
<feature type="transmembrane region" description="Helical" evidence="1">
    <location>
        <begin position="135"/>
        <end position="166"/>
    </location>
</feature>
<feature type="transmembrane region" description="Helical" evidence="1">
    <location>
        <begin position="251"/>
        <end position="279"/>
    </location>
</feature>
<keyword evidence="1" id="KW-0812">Transmembrane</keyword>
<dbReference type="EMBL" id="JBHLXH010000002">
    <property type="protein sequence ID" value="MFC0224492.1"/>
    <property type="molecule type" value="Genomic_DNA"/>
</dbReference>
<keyword evidence="1" id="KW-1133">Transmembrane helix</keyword>
<dbReference type="RefSeq" id="WP_378520258.1">
    <property type="nucleotide sequence ID" value="NZ_JBHLXH010000002.1"/>
</dbReference>
<feature type="transmembrane region" description="Helical" evidence="1">
    <location>
        <begin position="178"/>
        <end position="200"/>
    </location>
</feature>
<proteinExistence type="predicted"/>
<evidence type="ECO:0000313" key="2">
    <source>
        <dbReference type="EMBL" id="MFC0224492.1"/>
    </source>
</evidence>
<evidence type="ECO:0000313" key="3">
    <source>
        <dbReference type="Proteomes" id="UP001589698"/>
    </source>
</evidence>
<comment type="caution">
    <text evidence="2">The sequence shown here is derived from an EMBL/GenBank/DDBJ whole genome shotgun (WGS) entry which is preliminary data.</text>
</comment>
<keyword evidence="3" id="KW-1185">Reference proteome</keyword>
<evidence type="ECO:0000256" key="1">
    <source>
        <dbReference type="SAM" id="Phobius"/>
    </source>
</evidence>